<accession>A0ACC3B3Q0</accession>
<evidence type="ECO:0000313" key="2">
    <source>
        <dbReference type="Proteomes" id="UP001177260"/>
    </source>
</evidence>
<protein>
    <submittedName>
        <fullName evidence="1">Uncharacterized protein</fullName>
    </submittedName>
</protein>
<name>A0ACC3B3Q0_9EURO</name>
<dbReference type="EMBL" id="JAOPJF010000028">
    <property type="protein sequence ID" value="KAK1144808.1"/>
    <property type="molecule type" value="Genomic_DNA"/>
</dbReference>
<gene>
    <name evidence="1" type="ORF">N8T08_004820</name>
</gene>
<sequence>MLDARRRRVSTSGGKPSPDGSHPHGALDENAKDCKGEDQTKAKHLVDQFRLEYKTIRSGTCMDDRAQIAANFNNPRSSTTILITI</sequence>
<reference evidence="1 2" key="1">
    <citation type="journal article" date="2023" name="ACS Omega">
        <title>Identification of the Neoaspergillic Acid Biosynthesis Gene Cluster by Establishing an In Vitro CRISPR-Ribonucleoprotein Genetic System in Aspergillus melleus.</title>
        <authorList>
            <person name="Yuan B."/>
            <person name="Grau M.F."/>
            <person name="Murata R.M."/>
            <person name="Torok T."/>
            <person name="Venkateswaran K."/>
            <person name="Stajich J.E."/>
            <person name="Wang C.C.C."/>
        </authorList>
    </citation>
    <scope>NUCLEOTIDE SEQUENCE [LARGE SCALE GENOMIC DNA]</scope>
    <source>
        <strain evidence="1 2">IMV 1140</strain>
    </source>
</reference>
<comment type="caution">
    <text evidence="1">The sequence shown here is derived from an EMBL/GenBank/DDBJ whole genome shotgun (WGS) entry which is preliminary data.</text>
</comment>
<organism evidence="1 2">
    <name type="scientific">Aspergillus melleus</name>
    <dbReference type="NCBI Taxonomy" id="138277"/>
    <lineage>
        <taxon>Eukaryota</taxon>
        <taxon>Fungi</taxon>
        <taxon>Dikarya</taxon>
        <taxon>Ascomycota</taxon>
        <taxon>Pezizomycotina</taxon>
        <taxon>Eurotiomycetes</taxon>
        <taxon>Eurotiomycetidae</taxon>
        <taxon>Eurotiales</taxon>
        <taxon>Aspergillaceae</taxon>
        <taxon>Aspergillus</taxon>
        <taxon>Aspergillus subgen. Circumdati</taxon>
    </lineage>
</organism>
<dbReference type="Proteomes" id="UP001177260">
    <property type="component" value="Unassembled WGS sequence"/>
</dbReference>
<keyword evidence="2" id="KW-1185">Reference proteome</keyword>
<proteinExistence type="predicted"/>
<evidence type="ECO:0000313" key="1">
    <source>
        <dbReference type="EMBL" id="KAK1144808.1"/>
    </source>
</evidence>